<dbReference type="InterPro" id="IPR043150">
    <property type="entry name" value="Phytochrome_PHY_sf"/>
</dbReference>
<dbReference type="InterPro" id="IPR029016">
    <property type="entry name" value="GAF-like_dom_sf"/>
</dbReference>
<reference evidence="7 8" key="1">
    <citation type="submission" date="2021-08" db="EMBL/GenBank/DDBJ databases">
        <title>Draft genome sequence of Mycolicibacterium sp. NGTWS1702 strain.</title>
        <authorList>
            <person name="Matsumoto M."/>
            <person name="Tang B.C.C."/>
            <person name="Machida Y."/>
            <person name="Matoyama H."/>
            <person name="Kishihara T."/>
            <person name="Sato S."/>
            <person name="Kondo I."/>
            <person name="Sano M."/>
            <person name="Kato G."/>
        </authorList>
    </citation>
    <scope>NUCLEOTIDE SEQUENCE [LARGE SCALE GENOMIC DNA]</scope>
    <source>
        <strain evidence="7 8">NGTWSNA01</strain>
    </source>
</reference>
<keyword evidence="3" id="KW-0157">Chromophore</keyword>
<dbReference type="PRINTS" id="PR01033">
    <property type="entry name" value="PHYTOCHROME"/>
</dbReference>
<evidence type="ECO:0000256" key="3">
    <source>
        <dbReference type="ARBA" id="ARBA00022991"/>
    </source>
</evidence>
<dbReference type="InterPro" id="IPR050469">
    <property type="entry name" value="Diguanylate_Cyclase"/>
</dbReference>
<dbReference type="Gene3D" id="3.30.450.270">
    <property type="match status" value="1"/>
</dbReference>
<dbReference type="InterPro" id="IPR029787">
    <property type="entry name" value="Nucleotide_cyclase"/>
</dbReference>
<evidence type="ECO:0000256" key="4">
    <source>
        <dbReference type="ARBA" id="ARBA00023170"/>
    </source>
</evidence>
<keyword evidence="1" id="KW-0600">Photoreceptor protein</keyword>
<dbReference type="Proteomes" id="UP001060504">
    <property type="component" value="Unassembled WGS sequence"/>
</dbReference>
<dbReference type="Pfam" id="PF00360">
    <property type="entry name" value="PHY"/>
    <property type="match status" value="1"/>
</dbReference>
<comment type="caution">
    <text evidence="7">The sequence shown here is derived from an EMBL/GenBank/DDBJ whole genome shotgun (WGS) entry which is preliminary data.</text>
</comment>
<dbReference type="InterPro" id="IPR035965">
    <property type="entry name" value="PAS-like_dom_sf"/>
</dbReference>
<dbReference type="PANTHER" id="PTHR45138">
    <property type="entry name" value="REGULATORY COMPONENTS OF SENSORY TRANSDUCTION SYSTEM"/>
    <property type="match status" value="1"/>
</dbReference>
<dbReference type="SMART" id="SM00267">
    <property type="entry name" value="GGDEF"/>
    <property type="match status" value="1"/>
</dbReference>
<evidence type="ECO:0000313" key="8">
    <source>
        <dbReference type="Proteomes" id="UP001060504"/>
    </source>
</evidence>
<sequence>MPTDEHPSTLPLAGCGNEQLHLSGRIQAHAALVAADVHDLRITYVSNTAQLLGVVPDQLFDLPVLSMFSHDERQSLEQAFDEIDHRPSALDLYGLRLAPPSDSAVDVSVHQVAGQIVLEIEPACAHDQVNLVEVLHASQAIGQATGVSEVESAVAHAIRALTGFDRAMVYRFHPDEHGEVVAEDCLPGLVRYLGHHFPANDIPVQARQIYTRIPSRYIPDVDEGDVAVIGSPRMAGGILDLSRVAVRSVSPYHLEYMRNMRTAASVSFAMSDGARLTRLVSCTSENPRFLSPAKRRSCELLVLQAKLQVTAAEQISRLRNEVSRENTRARLRSAMQNAPSIAEGLTSASATDLLDLCQADSAVACADGNYRSIGAAPCEQAVRRLADEIRAELSPGVPWATDRLPQSLADALGAAGCLFVELATPDDFLVWFRQDRPQQLRWLGDPYAHSTGMINPRKSFESWLQRVSGSSAPWTGGNLEAAALVAADVEAAQLTRAQAKLAHLGLHDALTGLPNRRHLTRAMAAMLAQASRADPVAAIFIDLNYFKEINDIYGHEAGDCVLREAARRIAEATRTRADMVGRADVWDPPAGRLGGDEFVAVLPGTNGAGAALVADRIRQSFLQPITISPEVTVTISAAIGVALATEPEEPEHLLRRADLAMYQDKRLNRRPKTESE</sequence>
<organism evidence="7 8">
    <name type="scientific">Mycolicibacterium cyprinidarum</name>
    <dbReference type="NCBI Taxonomy" id="2860311"/>
    <lineage>
        <taxon>Bacteria</taxon>
        <taxon>Bacillati</taxon>
        <taxon>Actinomycetota</taxon>
        <taxon>Actinomycetes</taxon>
        <taxon>Mycobacteriales</taxon>
        <taxon>Mycobacteriaceae</taxon>
        <taxon>Mycolicibacterium</taxon>
    </lineage>
</organism>
<dbReference type="SUPFAM" id="SSF55785">
    <property type="entry name" value="PYP-like sensor domain (PAS domain)"/>
    <property type="match status" value="1"/>
</dbReference>
<dbReference type="InterPro" id="IPR000160">
    <property type="entry name" value="GGDEF_dom"/>
</dbReference>
<dbReference type="InterPro" id="IPR013654">
    <property type="entry name" value="PAS_2"/>
</dbReference>
<dbReference type="EMBL" id="BPRH01000094">
    <property type="protein sequence ID" value="GJF08306.1"/>
    <property type="molecule type" value="Genomic_DNA"/>
</dbReference>
<protein>
    <recommendedName>
        <fullName evidence="9">Diguanylate cyclase</fullName>
    </recommendedName>
</protein>
<evidence type="ECO:0000256" key="2">
    <source>
        <dbReference type="ARBA" id="ARBA00022606"/>
    </source>
</evidence>
<evidence type="ECO:0008006" key="9">
    <source>
        <dbReference type="Google" id="ProtNLM"/>
    </source>
</evidence>
<keyword evidence="2" id="KW-0716">Sensory transduction</keyword>
<dbReference type="PANTHER" id="PTHR45138:SF9">
    <property type="entry name" value="DIGUANYLATE CYCLASE DGCM-RELATED"/>
    <property type="match status" value="1"/>
</dbReference>
<name>A0ABQ4V2U8_9MYCO</name>
<dbReference type="Gene3D" id="3.30.450.20">
    <property type="entry name" value="PAS domain"/>
    <property type="match status" value="1"/>
</dbReference>
<feature type="domain" description="Phytochrome chromophore attachment site" evidence="5">
    <location>
        <begin position="146"/>
        <end position="304"/>
    </location>
</feature>
<dbReference type="InterPro" id="IPR043128">
    <property type="entry name" value="Rev_trsase/Diguanyl_cyclase"/>
</dbReference>
<dbReference type="InterPro" id="IPR001294">
    <property type="entry name" value="Phytochrome"/>
</dbReference>
<feature type="domain" description="GGDEF" evidence="6">
    <location>
        <begin position="534"/>
        <end position="676"/>
    </location>
</feature>
<proteinExistence type="predicted"/>
<evidence type="ECO:0000313" key="7">
    <source>
        <dbReference type="EMBL" id="GJF08306.1"/>
    </source>
</evidence>
<dbReference type="InterPro" id="IPR016132">
    <property type="entry name" value="Phyto_chromo_attachment"/>
</dbReference>
<dbReference type="Gene3D" id="3.30.70.270">
    <property type="match status" value="1"/>
</dbReference>
<dbReference type="Pfam" id="PF00990">
    <property type="entry name" value="GGDEF"/>
    <property type="match status" value="1"/>
</dbReference>
<evidence type="ECO:0000259" key="6">
    <source>
        <dbReference type="PROSITE" id="PS50887"/>
    </source>
</evidence>
<dbReference type="Pfam" id="PF08446">
    <property type="entry name" value="PAS_2"/>
    <property type="match status" value="1"/>
</dbReference>
<gene>
    <name evidence="7" type="ORF">NGTWS1702_00920</name>
</gene>
<keyword evidence="4" id="KW-0675">Receptor</keyword>
<accession>A0ABQ4V2U8</accession>
<keyword evidence="8" id="KW-1185">Reference proteome</keyword>
<dbReference type="Gene3D" id="3.30.450.40">
    <property type="match status" value="1"/>
</dbReference>
<evidence type="ECO:0000256" key="1">
    <source>
        <dbReference type="ARBA" id="ARBA00022543"/>
    </source>
</evidence>
<dbReference type="PROSITE" id="PS50046">
    <property type="entry name" value="PHYTOCHROME_2"/>
    <property type="match status" value="1"/>
</dbReference>
<dbReference type="CDD" id="cd01949">
    <property type="entry name" value="GGDEF"/>
    <property type="match status" value="1"/>
</dbReference>
<dbReference type="PROSITE" id="PS50887">
    <property type="entry name" value="GGDEF"/>
    <property type="match status" value="1"/>
</dbReference>
<evidence type="ECO:0000259" key="5">
    <source>
        <dbReference type="PROSITE" id="PS50046"/>
    </source>
</evidence>
<dbReference type="SUPFAM" id="SSF55073">
    <property type="entry name" value="Nucleotide cyclase"/>
    <property type="match status" value="1"/>
</dbReference>
<dbReference type="NCBIfam" id="TIGR00254">
    <property type="entry name" value="GGDEF"/>
    <property type="match status" value="1"/>
</dbReference>
<dbReference type="SUPFAM" id="SSF55781">
    <property type="entry name" value="GAF domain-like"/>
    <property type="match status" value="2"/>
</dbReference>
<dbReference type="InterPro" id="IPR013515">
    <property type="entry name" value="Phytochrome_cen-reg"/>
</dbReference>